<feature type="domain" description="Amino acid transporter transmembrane" evidence="7">
    <location>
        <begin position="24"/>
        <end position="312"/>
    </location>
</feature>
<gene>
    <name evidence="8" type="ORF">AK812_SmicGene36865</name>
</gene>
<dbReference type="Proteomes" id="UP000186817">
    <property type="component" value="Unassembled WGS sequence"/>
</dbReference>
<feature type="transmembrane region" description="Helical" evidence="6">
    <location>
        <begin position="54"/>
        <end position="77"/>
    </location>
</feature>
<dbReference type="GO" id="GO:0015179">
    <property type="term" value="F:L-amino acid transmembrane transporter activity"/>
    <property type="evidence" value="ECO:0007669"/>
    <property type="project" value="TreeGrafter"/>
</dbReference>
<dbReference type="OrthoDB" id="464395at2759"/>
<sequence>MAIERALSTALNSVTSSESSNTKHKIGAVALCCNVILSITGTAVLGVSAQMKTFGWILTPVTLVLGMLLTSEMVHLVGVTSEALELRTGEEIQSYQDFAEASLGRPGWWLSAISSTLSLFGMIFGGLILESGNMQITSPITWHWPLGGDPSDGGRKWWAVLLTSTTLFYSYVDIGHLLHNSAWIGVGLTLFCLVCVYAGTFAQFKNLDDFNSDCATTWNQPYRSVGVNVGGEEPAFESFLSLFSVFSYVMYAFAIVVTLPTLRSTMQDRSQLTPMCIIAFTVVSMEFLVIMFAYYWVFGNLGPENIIDGMRNGRDELLPGWWATVDPWGVGHPSWLGQALGWGITLHLLCSDAIYVPVPDRLACRVHEGFCLRNAWEKVASRRACATGGAQPALVDWPASMTRINSFAAVCADGVTEVRSKNANLRAFMKTLPWPRLVCFEANGRVYDLPLPAANIRSTDTASLDAVADSTLRYLAGFFDGDGCVSCKLSGCFLQVSQSFDQAEILMLLRDTFGGSIRHQRNGLGLQKPTVRWVVCGQSARRAAELLAPFSITKRKQLLLAAEWPEERSHREDCKAELRALKECDSAVAGPCSWEYCAGFFDAEGHIAQPKAGASLALHVAQKHPKVLNCLRDFLAGSIDIDAKVSLARQRPSMHLLLLTSLLDCKQMLRCMLQAGLLCKAKRAELALGLTPENASLVNAELTCLTGNQMYGKKMDASGRDRAKALTVLREQARKMARCQELHKAEAILRKAEALQLEHELSKALHENAQLLKFCRGIEYLHDICWEGSHVHSRPESSELSFQTLGHAWHPICIVIVIALHYNSFKVTVVSVEALLPKHIAAKRRVRFAVRLFVSLLRLLVAALIKDFVKMTNLTSAACVTMNNLILPIFAFHIAGPAVNAGPVRRVVHIFILALGAFSMVFGTIGAIHDLWASRGAPTTGSFPRPGISTQCFDAYCQLHPSVGECEFFDFACPAESLGVFLEMCNDKTLLHPFCDLRFTRFLQEYYEGGKVMYIPTDGRNPWVYYYSTAYRSPDDHETYEQFVEQDQASTVVKTQQEDTEEALQLCRQLGGGRKPSDEDAQMEDRATVLAHMGWSIKSKRKRWLTVEIQTAQEEHKTTVQLEEGQTVKLLLTPGESVEKEYRHHGQVQDPTRARQQIQASTEAHFIEEVERSEKQAKVRRQFNTADPGLRPHYEQWERGLLTWEMLVERVGEDAANFIKVAAAIDPQELETQPVPIAATQLYNSSGLGEGGGGVHPDSVSTVPFGLHLEGSSDESTDVIEDKGEGQPRDEHGGK</sequence>
<feature type="transmembrane region" description="Helical" evidence="6">
    <location>
        <begin position="848"/>
        <end position="865"/>
    </location>
</feature>
<evidence type="ECO:0000256" key="4">
    <source>
        <dbReference type="ARBA" id="ARBA00023136"/>
    </source>
</evidence>
<dbReference type="InterPro" id="IPR027434">
    <property type="entry name" value="Homing_endonucl"/>
</dbReference>
<feature type="transmembrane region" description="Helical" evidence="6">
    <location>
        <begin position="808"/>
        <end position="836"/>
    </location>
</feature>
<feature type="compositionally biased region" description="Basic and acidic residues" evidence="5">
    <location>
        <begin position="1280"/>
        <end position="1295"/>
    </location>
</feature>
<evidence type="ECO:0000313" key="8">
    <source>
        <dbReference type="EMBL" id="OLP82474.1"/>
    </source>
</evidence>
<evidence type="ECO:0000256" key="6">
    <source>
        <dbReference type="SAM" id="Phobius"/>
    </source>
</evidence>
<feature type="region of interest" description="Disordered" evidence="5">
    <location>
        <begin position="1248"/>
        <end position="1295"/>
    </location>
</feature>
<dbReference type="GO" id="GO:0016020">
    <property type="term" value="C:membrane"/>
    <property type="evidence" value="ECO:0007669"/>
    <property type="project" value="UniProtKB-SubCell"/>
</dbReference>
<keyword evidence="3 6" id="KW-1133">Transmembrane helix</keyword>
<feature type="transmembrane region" description="Helical" evidence="6">
    <location>
        <begin position="871"/>
        <end position="895"/>
    </location>
</feature>
<evidence type="ECO:0000256" key="5">
    <source>
        <dbReference type="SAM" id="MobiDB-lite"/>
    </source>
</evidence>
<keyword evidence="9" id="KW-1185">Reference proteome</keyword>
<keyword evidence="4 6" id="KW-0472">Membrane</keyword>
<evidence type="ECO:0000256" key="1">
    <source>
        <dbReference type="ARBA" id="ARBA00004141"/>
    </source>
</evidence>
<feature type="transmembrane region" description="Helical" evidence="6">
    <location>
        <begin position="907"/>
        <end position="928"/>
    </location>
</feature>
<evidence type="ECO:0000256" key="2">
    <source>
        <dbReference type="ARBA" id="ARBA00022692"/>
    </source>
</evidence>
<dbReference type="Gene3D" id="3.10.28.10">
    <property type="entry name" value="Homing endonucleases"/>
    <property type="match status" value="1"/>
</dbReference>
<keyword evidence="2 6" id="KW-0812">Transmembrane</keyword>
<dbReference type="InterPro" id="IPR013057">
    <property type="entry name" value="AA_transpt_TM"/>
</dbReference>
<evidence type="ECO:0000256" key="3">
    <source>
        <dbReference type="ARBA" id="ARBA00022989"/>
    </source>
</evidence>
<evidence type="ECO:0000259" key="7">
    <source>
        <dbReference type="Pfam" id="PF01490"/>
    </source>
</evidence>
<feature type="transmembrane region" description="Helical" evidence="6">
    <location>
        <begin position="108"/>
        <end position="129"/>
    </location>
</feature>
<dbReference type="PANTHER" id="PTHR22950">
    <property type="entry name" value="AMINO ACID TRANSPORTER"/>
    <property type="match status" value="1"/>
</dbReference>
<feature type="transmembrane region" description="Helical" evidence="6">
    <location>
        <begin position="26"/>
        <end position="47"/>
    </location>
</feature>
<reference evidence="8 9" key="1">
    <citation type="submission" date="2016-02" db="EMBL/GenBank/DDBJ databases">
        <title>Genome analysis of coral dinoflagellate symbionts highlights evolutionary adaptations to a symbiotic lifestyle.</title>
        <authorList>
            <person name="Aranda M."/>
            <person name="Li Y."/>
            <person name="Liew Y.J."/>
            <person name="Baumgarten S."/>
            <person name="Simakov O."/>
            <person name="Wilson M."/>
            <person name="Piel J."/>
            <person name="Ashoor H."/>
            <person name="Bougouffa S."/>
            <person name="Bajic V.B."/>
            <person name="Ryu T."/>
            <person name="Ravasi T."/>
            <person name="Bayer T."/>
            <person name="Micklem G."/>
            <person name="Kim H."/>
            <person name="Bhak J."/>
            <person name="Lajeunesse T.C."/>
            <person name="Voolstra C.R."/>
        </authorList>
    </citation>
    <scope>NUCLEOTIDE SEQUENCE [LARGE SCALE GENOMIC DNA]</scope>
    <source>
        <strain evidence="8 9">CCMP2467</strain>
    </source>
</reference>
<comment type="caution">
    <text evidence="8">The sequence shown here is derived from an EMBL/GenBank/DDBJ whole genome shotgun (WGS) entry which is preliminary data.</text>
</comment>
<accession>A0A1Q9CHR9</accession>
<comment type="subcellular location">
    <subcellularLocation>
        <location evidence="1">Membrane</location>
        <topology evidence="1">Multi-pass membrane protein</topology>
    </subcellularLocation>
</comment>
<organism evidence="8 9">
    <name type="scientific">Symbiodinium microadriaticum</name>
    <name type="common">Dinoflagellate</name>
    <name type="synonym">Zooxanthella microadriatica</name>
    <dbReference type="NCBI Taxonomy" id="2951"/>
    <lineage>
        <taxon>Eukaryota</taxon>
        <taxon>Sar</taxon>
        <taxon>Alveolata</taxon>
        <taxon>Dinophyceae</taxon>
        <taxon>Suessiales</taxon>
        <taxon>Symbiodiniaceae</taxon>
        <taxon>Symbiodinium</taxon>
    </lineage>
</organism>
<dbReference type="EMBL" id="LSRX01001189">
    <property type="protein sequence ID" value="OLP82474.1"/>
    <property type="molecule type" value="Genomic_DNA"/>
</dbReference>
<evidence type="ECO:0000313" key="9">
    <source>
        <dbReference type="Proteomes" id="UP000186817"/>
    </source>
</evidence>
<dbReference type="Pfam" id="PF01490">
    <property type="entry name" value="Aa_trans"/>
    <property type="match status" value="1"/>
</dbReference>
<dbReference type="SUPFAM" id="SSF55608">
    <property type="entry name" value="Homing endonucleases"/>
    <property type="match status" value="1"/>
</dbReference>
<protein>
    <recommendedName>
        <fullName evidence="7">Amino acid transporter transmembrane domain-containing protein</fullName>
    </recommendedName>
</protein>
<feature type="transmembrane region" description="Helical" evidence="6">
    <location>
        <begin position="274"/>
        <end position="297"/>
    </location>
</feature>
<proteinExistence type="predicted"/>
<feature type="transmembrane region" description="Helical" evidence="6">
    <location>
        <begin position="239"/>
        <end position="262"/>
    </location>
</feature>
<name>A0A1Q9CHR9_SYMMI</name>
<feature type="transmembrane region" description="Helical" evidence="6">
    <location>
        <begin position="182"/>
        <end position="202"/>
    </location>
</feature>